<reference evidence="2" key="1">
    <citation type="submission" date="2022-04" db="EMBL/GenBank/DDBJ databases">
        <title>Desulfatitalea alkaliphila sp. nov., a novel anaerobic sulfate-reducing bacterium isolated from terrestrial mud volcano, Taman Peninsula, Russia.</title>
        <authorList>
            <person name="Khomyakova M.A."/>
            <person name="Merkel A.Y."/>
            <person name="Slobodkin A.I."/>
        </authorList>
    </citation>
    <scope>NUCLEOTIDE SEQUENCE</scope>
    <source>
        <strain evidence="2">M08but</strain>
    </source>
</reference>
<sequence>MGYVFDFNDARAYVQWLDQPRHQWAAALECGLIAGLLQPAEGETVLDIGCGAGGGTKALLDMGLNVTGIDPSPYMLDRCLERVGHHVDLYRGFAEDLPFDDNAFNHAVFYLSLEFVEDPRKAIEEACRVAKDRVFFGFLNRFALKGAQRWRTGFCSMEVFRQARLFSVWEMKSLVRSLAGPVPVTWRTVCQMPHAPAKVARSIEGSDLVQRCPFGSFAGMVTTLLPRFRTRPLAMRYRPEKALAVMPNSAPVGSSVMGPGSGGRDMQGR</sequence>
<dbReference type="SUPFAM" id="SSF53335">
    <property type="entry name" value="S-adenosyl-L-methionine-dependent methyltransferases"/>
    <property type="match status" value="1"/>
</dbReference>
<dbReference type="GO" id="GO:0032259">
    <property type="term" value="P:methylation"/>
    <property type="evidence" value="ECO:0007669"/>
    <property type="project" value="UniProtKB-KW"/>
</dbReference>
<dbReference type="GO" id="GO:0008757">
    <property type="term" value="F:S-adenosylmethionine-dependent methyltransferase activity"/>
    <property type="evidence" value="ECO:0007669"/>
    <property type="project" value="InterPro"/>
</dbReference>
<dbReference type="RefSeq" id="WP_246913146.1">
    <property type="nucleotide sequence ID" value="NZ_JALJRB010000025.1"/>
</dbReference>
<evidence type="ECO:0000313" key="3">
    <source>
        <dbReference type="Proteomes" id="UP001165427"/>
    </source>
</evidence>
<keyword evidence="2" id="KW-0808">Transferase</keyword>
<feature type="domain" description="Methyltransferase type 11" evidence="1">
    <location>
        <begin position="46"/>
        <end position="132"/>
    </location>
</feature>
<evidence type="ECO:0000259" key="1">
    <source>
        <dbReference type="Pfam" id="PF08241"/>
    </source>
</evidence>
<organism evidence="2 3">
    <name type="scientific">Desulfatitalea alkaliphila</name>
    <dbReference type="NCBI Taxonomy" id="2929485"/>
    <lineage>
        <taxon>Bacteria</taxon>
        <taxon>Pseudomonadati</taxon>
        <taxon>Thermodesulfobacteriota</taxon>
        <taxon>Desulfobacteria</taxon>
        <taxon>Desulfobacterales</taxon>
        <taxon>Desulfosarcinaceae</taxon>
        <taxon>Desulfatitalea</taxon>
    </lineage>
</organism>
<evidence type="ECO:0000313" key="2">
    <source>
        <dbReference type="EMBL" id="MCJ8502415.1"/>
    </source>
</evidence>
<name>A0AA41R720_9BACT</name>
<gene>
    <name evidence="2" type="ORF">MRX98_17695</name>
</gene>
<dbReference type="Pfam" id="PF08241">
    <property type="entry name" value="Methyltransf_11"/>
    <property type="match status" value="1"/>
</dbReference>
<dbReference type="PANTHER" id="PTHR43591">
    <property type="entry name" value="METHYLTRANSFERASE"/>
    <property type="match status" value="1"/>
</dbReference>
<dbReference type="Proteomes" id="UP001165427">
    <property type="component" value="Unassembled WGS sequence"/>
</dbReference>
<dbReference type="Gene3D" id="3.40.50.150">
    <property type="entry name" value="Vaccinia Virus protein VP39"/>
    <property type="match status" value="1"/>
</dbReference>
<keyword evidence="3" id="KW-1185">Reference proteome</keyword>
<dbReference type="AlphaFoldDB" id="A0AA41R720"/>
<accession>A0AA41R720</accession>
<dbReference type="InterPro" id="IPR013216">
    <property type="entry name" value="Methyltransf_11"/>
</dbReference>
<dbReference type="EMBL" id="JALJRB010000025">
    <property type="protein sequence ID" value="MCJ8502415.1"/>
    <property type="molecule type" value="Genomic_DNA"/>
</dbReference>
<protein>
    <submittedName>
        <fullName evidence="2">Class I SAM-dependent methyltransferase</fullName>
    </submittedName>
</protein>
<dbReference type="InterPro" id="IPR029063">
    <property type="entry name" value="SAM-dependent_MTases_sf"/>
</dbReference>
<proteinExistence type="predicted"/>
<keyword evidence="2" id="KW-0489">Methyltransferase</keyword>
<dbReference type="CDD" id="cd02440">
    <property type="entry name" value="AdoMet_MTases"/>
    <property type="match status" value="1"/>
</dbReference>
<comment type="caution">
    <text evidence="2">The sequence shown here is derived from an EMBL/GenBank/DDBJ whole genome shotgun (WGS) entry which is preliminary data.</text>
</comment>